<dbReference type="Proteomes" id="UP001497623">
    <property type="component" value="Unassembled WGS sequence"/>
</dbReference>
<evidence type="ECO:0000256" key="1">
    <source>
        <dbReference type="SAM" id="MobiDB-lite"/>
    </source>
</evidence>
<dbReference type="AlphaFoldDB" id="A0AAV2S4Q6"/>
<feature type="compositionally biased region" description="Low complexity" evidence="1">
    <location>
        <begin position="194"/>
        <end position="209"/>
    </location>
</feature>
<keyword evidence="3" id="KW-1185">Reference proteome</keyword>
<organism evidence="2 3">
    <name type="scientific">Meganyctiphanes norvegica</name>
    <name type="common">Northern krill</name>
    <name type="synonym">Thysanopoda norvegica</name>
    <dbReference type="NCBI Taxonomy" id="48144"/>
    <lineage>
        <taxon>Eukaryota</taxon>
        <taxon>Metazoa</taxon>
        <taxon>Ecdysozoa</taxon>
        <taxon>Arthropoda</taxon>
        <taxon>Crustacea</taxon>
        <taxon>Multicrustacea</taxon>
        <taxon>Malacostraca</taxon>
        <taxon>Eumalacostraca</taxon>
        <taxon>Eucarida</taxon>
        <taxon>Euphausiacea</taxon>
        <taxon>Euphausiidae</taxon>
        <taxon>Meganyctiphanes</taxon>
    </lineage>
</organism>
<gene>
    <name evidence="2" type="ORF">MNOR_LOCUS31828</name>
</gene>
<dbReference type="EMBL" id="CAXKWB010041919">
    <property type="protein sequence ID" value="CAL4157182.1"/>
    <property type="molecule type" value="Genomic_DNA"/>
</dbReference>
<reference evidence="2 3" key="1">
    <citation type="submission" date="2024-05" db="EMBL/GenBank/DDBJ databases">
        <authorList>
            <person name="Wallberg A."/>
        </authorList>
    </citation>
    <scope>NUCLEOTIDE SEQUENCE [LARGE SCALE GENOMIC DNA]</scope>
</reference>
<comment type="caution">
    <text evidence="2">The sequence shown here is derived from an EMBL/GenBank/DDBJ whole genome shotgun (WGS) entry which is preliminary data.</text>
</comment>
<evidence type="ECO:0000313" key="3">
    <source>
        <dbReference type="Proteomes" id="UP001497623"/>
    </source>
</evidence>
<proteinExistence type="predicted"/>
<protein>
    <submittedName>
        <fullName evidence="2">Uncharacterized protein</fullName>
    </submittedName>
</protein>
<name>A0AAV2S4Q6_MEGNR</name>
<evidence type="ECO:0000313" key="2">
    <source>
        <dbReference type="EMBL" id="CAL4157182.1"/>
    </source>
</evidence>
<feature type="non-terminal residue" evidence="2">
    <location>
        <position position="295"/>
    </location>
</feature>
<feature type="region of interest" description="Disordered" evidence="1">
    <location>
        <begin position="186"/>
        <end position="212"/>
    </location>
</feature>
<accession>A0AAV2S4Q6</accession>
<sequence>MHILLRKKKLNKSINNLRFKGNADTKRLILRLQDLWHFEEMDNGPTGAIKSGRYEIIFGIRTHHTRPKNKSFGGDFTIIPCATRGLASNLLEACGNNLEMAINMHMEGVSDGAAGGQAAALPSFVCLLQDEPEVRAPIPQKQEVLVEGPEMAYTFRGRRRMARSVFDKFRDFEAEAKQQEEALLAGATPEEAASGSSSSNSSSSSSSSGIIQNKRKMKTLEDLFRPPIDLIYRGTFQAGASWTTSIFSKDLGEKSLFVWSENTLKSEKEFLRYRTGWSNPGLRAIHGSSGYFLWL</sequence>